<protein>
    <submittedName>
        <fullName evidence="1">Head-tail joining protein</fullName>
    </submittedName>
</protein>
<evidence type="ECO:0000313" key="1">
    <source>
        <dbReference type="EMBL" id="DAD96465.1"/>
    </source>
</evidence>
<accession>A0A8S5NP29</accession>
<organism evidence="1">
    <name type="scientific">Myoviridae sp. ctj3P51</name>
    <dbReference type="NCBI Taxonomy" id="2826687"/>
    <lineage>
        <taxon>Viruses</taxon>
        <taxon>Duplodnaviria</taxon>
        <taxon>Heunggongvirae</taxon>
        <taxon>Uroviricota</taxon>
        <taxon>Caudoviricetes</taxon>
    </lineage>
</organism>
<proteinExistence type="predicted"/>
<sequence length="137" mass="16555">MYQNHVIDPTYFYDAIEEFAFNFDWYPVMGTTINELGKRSYQYDHQTIRGSLQSQGTNLRQNVDLNTEDMQYRFYCKSLYRISIGDFIKYKERYLRVSAVRDYDEYGVRSCTLQMVNLVNYKDFQQYLKYLEGQVIV</sequence>
<name>A0A8S5NP29_9CAUD</name>
<reference evidence="1" key="1">
    <citation type="journal article" date="2021" name="Proc. Natl. Acad. Sci. U.S.A.">
        <title>A Catalog of Tens of Thousands of Viruses from Human Metagenomes Reveals Hidden Associations with Chronic Diseases.</title>
        <authorList>
            <person name="Tisza M.J."/>
            <person name="Buck C.B."/>
        </authorList>
    </citation>
    <scope>NUCLEOTIDE SEQUENCE</scope>
    <source>
        <strain evidence="1">Ctj3P51</strain>
    </source>
</reference>
<dbReference type="EMBL" id="BK015217">
    <property type="protein sequence ID" value="DAD96465.1"/>
    <property type="molecule type" value="Genomic_DNA"/>
</dbReference>